<proteinExistence type="predicted"/>
<organism evidence="2 3">
    <name type="scientific">Coniosporium apollinis (strain CBS 100218)</name>
    <name type="common">Rock-inhabiting black yeast</name>
    <dbReference type="NCBI Taxonomy" id="1168221"/>
    <lineage>
        <taxon>Eukaryota</taxon>
        <taxon>Fungi</taxon>
        <taxon>Dikarya</taxon>
        <taxon>Ascomycota</taxon>
        <taxon>Pezizomycotina</taxon>
        <taxon>Dothideomycetes</taxon>
        <taxon>Dothideomycetes incertae sedis</taxon>
        <taxon>Coniosporium</taxon>
    </lineage>
</organism>
<protein>
    <submittedName>
        <fullName evidence="2">Uncharacterized protein</fullName>
    </submittedName>
</protein>
<evidence type="ECO:0000313" key="3">
    <source>
        <dbReference type="Proteomes" id="UP000016924"/>
    </source>
</evidence>
<dbReference type="OrthoDB" id="3945945at2759"/>
<dbReference type="RefSeq" id="XP_007778317.1">
    <property type="nucleotide sequence ID" value="XM_007780127.1"/>
</dbReference>
<feature type="region of interest" description="Disordered" evidence="1">
    <location>
        <begin position="379"/>
        <end position="405"/>
    </location>
</feature>
<gene>
    <name evidence="2" type="ORF">W97_02226</name>
</gene>
<dbReference type="HOGENOM" id="CLU_425129_0_0_1"/>
<name>R7YM64_CONA1</name>
<accession>R7YM64</accession>
<evidence type="ECO:0000256" key="1">
    <source>
        <dbReference type="SAM" id="MobiDB-lite"/>
    </source>
</evidence>
<sequence length="644" mass="71861">MWEGLFEPTTSVTLDYIEEDYKVTQRFVSTLVLSHNSSRYVDLEQLEFLLTPQERICLPLARKDESTRLTLPFLELDAYHTARRTWESRSDMLFVIEDESCFSGKGVRSISQSLNFVEGSQTVIIDGMPVHNTSADWASHLRTLNSAAVNLPNDVVLQPRLPHRANRLSRRNFVSRGWDEFKQKGHDVKEAVENSGKHGWDTGKSVAGHARNGEWKEIPGTASDGYEDVKDDWRNVELGLELNNSFPYSIHENLGDRKLIAGREGILAFTPMPNIFCVKCWIHLDAMIYYDFEFDVNPLNADGENRHGVERVLKKAKAGFRAMKPIDIRLQLEVDIDVSVDMFCHIPIPSLAIVPPDTPICSLGYTVNSILWDGRSLGKDKTKDKTKDQAKNQAGKGVGKGGENKKGVESIDSGIGFFIFFNVGVTGTLNLTLPGMRWTMEEGASAEIDLLAPDAVDVNLPGRLVVLEPALNVQGLDLHSSIGLRAKISGKVVNPGIPKWARPGFMAALDIGRLPMIINEPQGVDAKCYPGGPYERAIGLWIFFRAGFYATITIGPVNFDTNRLLEMKFDNLGYSTNPELLKAPPLNIFVPIWQRCWPVTKGVAGRFNEWFGKVVHLAWPGNLVIPLGGNNKRPSRRRATIDPP</sequence>
<evidence type="ECO:0000313" key="2">
    <source>
        <dbReference type="EMBL" id="EON63000.1"/>
    </source>
</evidence>
<dbReference type="Proteomes" id="UP000016924">
    <property type="component" value="Unassembled WGS sequence"/>
</dbReference>
<dbReference type="AlphaFoldDB" id="R7YM64"/>
<reference evidence="3" key="1">
    <citation type="submission" date="2012-06" db="EMBL/GenBank/DDBJ databases">
        <title>The genome sequence of Coniosporium apollinis CBS 100218.</title>
        <authorList>
            <consortium name="The Broad Institute Genome Sequencing Platform"/>
            <person name="Cuomo C."/>
            <person name="Gorbushina A."/>
            <person name="Noack S."/>
            <person name="Walker B."/>
            <person name="Young S.K."/>
            <person name="Zeng Q."/>
            <person name="Gargeya S."/>
            <person name="Fitzgerald M."/>
            <person name="Haas B."/>
            <person name="Abouelleil A."/>
            <person name="Alvarado L."/>
            <person name="Arachchi H.M."/>
            <person name="Berlin A.M."/>
            <person name="Chapman S.B."/>
            <person name="Goldberg J."/>
            <person name="Griggs A."/>
            <person name="Gujja S."/>
            <person name="Hansen M."/>
            <person name="Howarth C."/>
            <person name="Imamovic A."/>
            <person name="Larimer J."/>
            <person name="McCowan C."/>
            <person name="Montmayeur A."/>
            <person name="Murphy C."/>
            <person name="Neiman D."/>
            <person name="Pearson M."/>
            <person name="Priest M."/>
            <person name="Roberts A."/>
            <person name="Saif S."/>
            <person name="Shea T."/>
            <person name="Sisk P."/>
            <person name="Sykes S."/>
            <person name="Wortman J."/>
            <person name="Nusbaum C."/>
            <person name="Birren B."/>
        </authorList>
    </citation>
    <scope>NUCLEOTIDE SEQUENCE [LARGE SCALE GENOMIC DNA]</scope>
    <source>
        <strain evidence="3">CBS 100218</strain>
    </source>
</reference>
<dbReference type="EMBL" id="JH767561">
    <property type="protein sequence ID" value="EON63000.1"/>
    <property type="molecule type" value="Genomic_DNA"/>
</dbReference>
<dbReference type="GeneID" id="19899537"/>
<keyword evidence="3" id="KW-1185">Reference proteome</keyword>
<feature type="compositionally biased region" description="Basic and acidic residues" evidence="1">
    <location>
        <begin position="379"/>
        <end position="390"/>
    </location>
</feature>